<dbReference type="NCBIfam" id="TIGR01498">
    <property type="entry name" value="folK"/>
    <property type="match status" value="1"/>
</dbReference>
<evidence type="ECO:0000256" key="12">
    <source>
        <dbReference type="ARBA" id="ARBA00033413"/>
    </source>
</evidence>
<comment type="function">
    <text evidence="10">Catalyzes the transfer of pyrophosphate from adenosine triphosphate (ATP) to 6-hydroxymethyl-7,8-dihydropterin, an enzymatic step in folate biosynthesis pathway.</text>
</comment>
<dbReference type="InterPro" id="IPR000550">
    <property type="entry name" value="Hppk"/>
</dbReference>
<feature type="domain" description="7,8-dihydro-6-hydroxymethylpterin-pyrophosphokinase" evidence="13">
    <location>
        <begin position="94"/>
        <end position="105"/>
    </location>
</feature>
<dbReference type="GO" id="GO:0046656">
    <property type="term" value="P:folic acid biosynthetic process"/>
    <property type="evidence" value="ECO:0007669"/>
    <property type="project" value="UniProtKB-KW"/>
</dbReference>
<evidence type="ECO:0000256" key="10">
    <source>
        <dbReference type="ARBA" id="ARBA00029409"/>
    </source>
</evidence>
<dbReference type="EC" id="2.7.6.3" evidence="3"/>
<keyword evidence="9" id="KW-0289">Folate biosynthesis</keyword>
<dbReference type="GO" id="GO:0016301">
    <property type="term" value="F:kinase activity"/>
    <property type="evidence" value="ECO:0007669"/>
    <property type="project" value="UniProtKB-KW"/>
</dbReference>
<evidence type="ECO:0000256" key="11">
    <source>
        <dbReference type="ARBA" id="ARBA00029766"/>
    </source>
</evidence>
<evidence type="ECO:0000256" key="7">
    <source>
        <dbReference type="ARBA" id="ARBA00022777"/>
    </source>
</evidence>
<comment type="caution">
    <text evidence="14">The sequence shown here is derived from an EMBL/GenBank/DDBJ whole genome shotgun (WGS) entry which is preliminary data.</text>
</comment>
<evidence type="ECO:0000313" key="14">
    <source>
        <dbReference type="EMBL" id="KGM88073.1"/>
    </source>
</evidence>
<accession>A0A0A0HPS3</accession>
<evidence type="ECO:0000256" key="2">
    <source>
        <dbReference type="ARBA" id="ARBA00005810"/>
    </source>
</evidence>
<comment type="similarity">
    <text evidence="2">Belongs to the HPPK family.</text>
</comment>
<reference evidence="14 15" key="1">
    <citation type="submission" date="2013-01" db="EMBL/GenBank/DDBJ databases">
        <authorList>
            <person name="Fiebig A."/>
            <person name="Goeker M."/>
            <person name="Klenk H.-P.P."/>
        </authorList>
    </citation>
    <scope>NUCLEOTIDE SEQUENCE [LARGE SCALE GENOMIC DNA]</scope>
    <source>
        <strain evidence="14 15">DSM 17069</strain>
    </source>
</reference>
<dbReference type="GO" id="GO:0005524">
    <property type="term" value="F:ATP binding"/>
    <property type="evidence" value="ECO:0007669"/>
    <property type="project" value="UniProtKB-KW"/>
</dbReference>
<dbReference type="STRING" id="215743.ROSMUCSMR3_01336"/>
<dbReference type="PATRIC" id="fig|1288298.3.peg.1781"/>
<dbReference type="Proteomes" id="UP000030021">
    <property type="component" value="Unassembled WGS sequence"/>
</dbReference>
<evidence type="ECO:0000256" key="8">
    <source>
        <dbReference type="ARBA" id="ARBA00022840"/>
    </source>
</evidence>
<dbReference type="GO" id="GO:0003848">
    <property type="term" value="F:2-amino-4-hydroxy-6-hydroxymethyldihydropteridine diphosphokinase activity"/>
    <property type="evidence" value="ECO:0007669"/>
    <property type="project" value="UniProtKB-EC"/>
</dbReference>
<evidence type="ECO:0000256" key="1">
    <source>
        <dbReference type="ARBA" id="ARBA00005051"/>
    </source>
</evidence>
<keyword evidence="5 14" id="KW-0808">Transferase</keyword>
<evidence type="ECO:0000256" key="3">
    <source>
        <dbReference type="ARBA" id="ARBA00013253"/>
    </source>
</evidence>
<keyword evidence="8" id="KW-0067">ATP-binding</keyword>
<protein>
    <recommendedName>
        <fullName evidence="4">2-amino-4-hydroxy-6-hydroxymethyldihydropteridine pyrophosphokinase</fullName>
        <ecNumber evidence="3">2.7.6.3</ecNumber>
    </recommendedName>
    <alternativeName>
        <fullName evidence="11">6-hydroxymethyl-7,8-dihydropterin pyrophosphokinase</fullName>
    </alternativeName>
    <alternativeName>
        <fullName evidence="12">7,8-dihydro-6-hydroxymethylpterin-pyrophosphokinase</fullName>
    </alternativeName>
</protein>
<keyword evidence="6" id="KW-0547">Nucleotide-binding</keyword>
<evidence type="ECO:0000256" key="6">
    <source>
        <dbReference type="ARBA" id="ARBA00022741"/>
    </source>
</evidence>
<dbReference type="AlphaFoldDB" id="A0A0A0HPS3"/>
<name>A0A0A0HPS3_9RHOB</name>
<sequence length="188" mass="20666">MTLDQQCLIAMGGNLPFGTLGPEEILAEALVRLREEGPEIQAVSRFFRTPAFPAGAGPDFVNAAAVLRVALEPEAVLTLLHRVEAALGRKRVTRWGERTLDLDLIAMGAHVLPDRTGFEAWRGLTPEAQQSRAPDRLILPHPRLHERAFVLVPLADVAPDWVHPVLGRSVQQMLDDLPQAARDEVEAL</sequence>
<proteinExistence type="inferred from homology"/>
<dbReference type="RefSeq" id="WP_037272336.1">
    <property type="nucleotide sequence ID" value="NZ_KN293979.1"/>
</dbReference>
<dbReference type="CDD" id="cd00483">
    <property type="entry name" value="HPPK"/>
    <property type="match status" value="1"/>
</dbReference>
<evidence type="ECO:0000256" key="9">
    <source>
        <dbReference type="ARBA" id="ARBA00022909"/>
    </source>
</evidence>
<evidence type="ECO:0000256" key="4">
    <source>
        <dbReference type="ARBA" id="ARBA00016218"/>
    </source>
</evidence>
<dbReference type="SUPFAM" id="SSF55083">
    <property type="entry name" value="6-hydroxymethyl-7,8-dihydropterin pyrophosphokinase, HPPK"/>
    <property type="match status" value="1"/>
</dbReference>
<organism evidence="14 15">
    <name type="scientific">Roseovarius mucosus DSM 17069</name>
    <dbReference type="NCBI Taxonomy" id="1288298"/>
    <lineage>
        <taxon>Bacteria</taxon>
        <taxon>Pseudomonadati</taxon>
        <taxon>Pseudomonadota</taxon>
        <taxon>Alphaproteobacteria</taxon>
        <taxon>Rhodobacterales</taxon>
        <taxon>Roseobacteraceae</taxon>
        <taxon>Roseovarius</taxon>
    </lineage>
</organism>
<dbReference type="HOGENOM" id="CLU_097916_3_2_5"/>
<dbReference type="EMBL" id="AONH01000010">
    <property type="protein sequence ID" value="KGM88073.1"/>
    <property type="molecule type" value="Genomic_DNA"/>
</dbReference>
<dbReference type="GO" id="GO:0046654">
    <property type="term" value="P:tetrahydrofolate biosynthetic process"/>
    <property type="evidence" value="ECO:0007669"/>
    <property type="project" value="UniProtKB-UniPathway"/>
</dbReference>
<keyword evidence="7 14" id="KW-0418">Kinase</keyword>
<dbReference type="eggNOG" id="COG0801">
    <property type="taxonomic scope" value="Bacteria"/>
</dbReference>
<dbReference type="UniPathway" id="UPA00077">
    <property type="reaction ID" value="UER00155"/>
</dbReference>
<dbReference type="PANTHER" id="PTHR43071:SF1">
    <property type="entry name" value="2-AMINO-4-HYDROXY-6-HYDROXYMETHYLDIHYDROPTERIDINE PYROPHOSPHOKINASE"/>
    <property type="match status" value="1"/>
</dbReference>
<evidence type="ECO:0000259" key="13">
    <source>
        <dbReference type="PROSITE" id="PS00794"/>
    </source>
</evidence>
<dbReference type="PROSITE" id="PS00794">
    <property type="entry name" value="HPPK"/>
    <property type="match status" value="1"/>
</dbReference>
<dbReference type="PANTHER" id="PTHR43071">
    <property type="entry name" value="2-AMINO-4-HYDROXY-6-HYDROXYMETHYLDIHYDROPTERIDINE PYROPHOSPHOKINASE"/>
    <property type="match status" value="1"/>
</dbReference>
<dbReference type="Pfam" id="PF01288">
    <property type="entry name" value="HPPK"/>
    <property type="match status" value="1"/>
</dbReference>
<evidence type="ECO:0000313" key="15">
    <source>
        <dbReference type="Proteomes" id="UP000030021"/>
    </source>
</evidence>
<dbReference type="Gene3D" id="3.30.70.560">
    <property type="entry name" value="7,8-Dihydro-6-hydroxymethylpterin-pyrophosphokinase HPPK"/>
    <property type="match status" value="1"/>
</dbReference>
<dbReference type="InterPro" id="IPR035907">
    <property type="entry name" value="Hppk_sf"/>
</dbReference>
<gene>
    <name evidence="14" type="ORF">rosmuc_01767</name>
</gene>
<dbReference type="OrthoDB" id="9808041at2"/>
<comment type="pathway">
    <text evidence="1">Cofactor biosynthesis; tetrahydrofolate biosynthesis; 2-amino-4-hydroxy-6-hydroxymethyl-7,8-dihydropteridine diphosphate from 7,8-dihydroneopterin triphosphate: step 4/4.</text>
</comment>
<evidence type="ECO:0000256" key="5">
    <source>
        <dbReference type="ARBA" id="ARBA00022679"/>
    </source>
</evidence>